<reference evidence="2 3" key="1">
    <citation type="journal article" date="2016" name="Nat. Commun.">
        <title>Thousands of microbial genomes shed light on interconnected biogeochemical processes in an aquifer system.</title>
        <authorList>
            <person name="Anantharaman K."/>
            <person name="Brown C.T."/>
            <person name="Hug L.A."/>
            <person name="Sharon I."/>
            <person name="Castelle C.J."/>
            <person name="Probst A.J."/>
            <person name="Thomas B.C."/>
            <person name="Singh A."/>
            <person name="Wilkins M.J."/>
            <person name="Karaoz U."/>
            <person name="Brodie E.L."/>
            <person name="Williams K.H."/>
            <person name="Hubbard S.S."/>
            <person name="Banfield J.F."/>
        </authorList>
    </citation>
    <scope>NUCLEOTIDE SEQUENCE [LARGE SCALE GENOMIC DNA]</scope>
</reference>
<dbReference type="AlphaFoldDB" id="A0A1G2UJS6"/>
<feature type="transmembrane region" description="Helical" evidence="1">
    <location>
        <begin position="37"/>
        <end position="57"/>
    </location>
</feature>
<keyword evidence="1" id="KW-0812">Transmembrane</keyword>
<evidence type="ECO:0000256" key="1">
    <source>
        <dbReference type="SAM" id="Phobius"/>
    </source>
</evidence>
<dbReference type="STRING" id="1802772.A3H60_02220"/>
<evidence type="ECO:0000313" key="2">
    <source>
        <dbReference type="EMBL" id="OHB09685.1"/>
    </source>
</evidence>
<protein>
    <submittedName>
        <fullName evidence="2">Uncharacterized protein</fullName>
    </submittedName>
</protein>
<gene>
    <name evidence="2" type="ORF">A3H60_02220</name>
</gene>
<feature type="transmembrane region" description="Helical" evidence="1">
    <location>
        <begin position="12"/>
        <end position="31"/>
    </location>
</feature>
<name>A0A1G2UJS6_9BACT</name>
<keyword evidence="1" id="KW-0472">Membrane</keyword>
<organism evidence="2 3">
    <name type="scientific">Candidatus Zambryskibacteria bacterium RIFCSPLOWO2_02_FULL_44_12b</name>
    <dbReference type="NCBI Taxonomy" id="1802772"/>
    <lineage>
        <taxon>Bacteria</taxon>
        <taxon>Candidatus Zambryskiibacteriota</taxon>
    </lineage>
</organism>
<dbReference type="Proteomes" id="UP000177202">
    <property type="component" value="Unassembled WGS sequence"/>
</dbReference>
<proteinExistence type="predicted"/>
<keyword evidence="1" id="KW-1133">Transmembrane helix</keyword>
<comment type="caution">
    <text evidence="2">The sequence shown here is derived from an EMBL/GenBank/DDBJ whole genome shotgun (WGS) entry which is preliminary data.</text>
</comment>
<evidence type="ECO:0000313" key="3">
    <source>
        <dbReference type="Proteomes" id="UP000177202"/>
    </source>
</evidence>
<dbReference type="EMBL" id="MHWP01000028">
    <property type="protein sequence ID" value="OHB09685.1"/>
    <property type="molecule type" value="Genomic_DNA"/>
</dbReference>
<accession>A0A1G2UJS6</accession>
<sequence length="82" mass="9261">MEDLYYEKQMRVLGWIMTVWVLAMFYGWFFLGGVARGQFFTIVASGVLGILLVWTVVHQDAIDKRASAATRELTKLKKGGSS</sequence>